<feature type="region of interest" description="Disordered" evidence="18">
    <location>
        <begin position="168"/>
        <end position="188"/>
    </location>
</feature>
<dbReference type="Gene3D" id="3.30.70.270">
    <property type="match status" value="1"/>
</dbReference>
<reference evidence="21" key="2">
    <citation type="submission" date="2022-01" db="EMBL/GenBank/DDBJ databases">
        <authorList>
            <person name="Yamashiro T."/>
            <person name="Shiraishi A."/>
            <person name="Satake H."/>
            <person name="Nakayama K."/>
        </authorList>
    </citation>
    <scope>NUCLEOTIDE SEQUENCE</scope>
</reference>
<reference evidence="21" key="1">
    <citation type="journal article" date="2022" name="Int. J. Mol. Sci.">
        <title>Draft Genome of Tanacetum Coccineum: Genomic Comparison of Closely Related Tanacetum-Family Plants.</title>
        <authorList>
            <person name="Yamashiro T."/>
            <person name="Shiraishi A."/>
            <person name="Nakayama K."/>
            <person name="Satake H."/>
        </authorList>
    </citation>
    <scope>NUCLEOTIDE SEQUENCE</scope>
</reference>
<feature type="domain" description="CCHC-type" evidence="20">
    <location>
        <begin position="696"/>
        <end position="709"/>
    </location>
</feature>
<feature type="region of interest" description="Disordered" evidence="18">
    <location>
        <begin position="86"/>
        <end position="156"/>
    </location>
</feature>
<dbReference type="Gene3D" id="2.40.70.10">
    <property type="entry name" value="Acid Proteases"/>
    <property type="match status" value="1"/>
</dbReference>
<keyword evidence="3" id="KW-0548">Nucleotidyltransferase</keyword>
<evidence type="ECO:0000256" key="12">
    <source>
        <dbReference type="ARBA" id="ARBA00022918"/>
    </source>
</evidence>
<evidence type="ECO:0000259" key="20">
    <source>
        <dbReference type="PROSITE" id="PS50158"/>
    </source>
</evidence>
<evidence type="ECO:0000313" key="22">
    <source>
        <dbReference type="Proteomes" id="UP001151760"/>
    </source>
</evidence>
<dbReference type="CDD" id="cd00303">
    <property type="entry name" value="retropepsin_like"/>
    <property type="match status" value="1"/>
</dbReference>
<name>A0ABQ5APB0_9ASTR</name>
<evidence type="ECO:0000256" key="1">
    <source>
        <dbReference type="ARBA" id="ARBA00022670"/>
    </source>
</evidence>
<gene>
    <name evidence="21" type="ORF">Tco_0838957</name>
</gene>
<dbReference type="InterPro" id="IPR050951">
    <property type="entry name" value="Retrovirus_Pol_polyprotein"/>
</dbReference>
<keyword evidence="5" id="KW-0479">Metal-binding</keyword>
<keyword evidence="16" id="KW-0511">Multifunctional enzyme</keyword>
<evidence type="ECO:0000256" key="3">
    <source>
        <dbReference type="ARBA" id="ARBA00022695"/>
    </source>
</evidence>
<keyword evidence="19" id="KW-0732">Signal</keyword>
<evidence type="ECO:0000256" key="14">
    <source>
        <dbReference type="ARBA" id="ARBA00023125"/>
    </source>
</evidence>
<feature type="signal peptide" evidence="19">
    <location>
        <begin position="1"/>
        <end position="21"/>
    </location>
</feature>
<keyword evidence="11" id="KW-0229">DNA integration</keyword>
<dbReference type="PANTHER" id="PTHR37984">
    <property type="entry name" value="PROTEIN CBG26694"/>
    <property type="match status" value="1"/>
</dbReference>
<comment type="caution">
    <text evidence="21">The sequence shown here is derived from an EMBL/GenBank/DDBJ whole genome shotgun (WGS) entry which is preliminary data.</text>
</comment>
<dbReference type="Pfam" id="PF17921">
    <property type="entry name" value="Integrase_H2C2"/>
    <property type="match status" value="1"/>
</dbReference>
<keyword evidence="14" id="KW-0238">DNA-binding</keyword>
<evidence type="ECO:0000256" key="10">
    <source>
        <dbReference type="ARBA" id="ARBA00022884"/>
    </source>
</evidence>
<evidence type="ECO:0000256" key="7">
    <source>
        <dbReference type="ARBA" id="ARBA00022759"/>
    </source>
</evidence>
<keyword evidence="1" id="KW-0645">Protease</keyword>
<dbReference type="SUPFAM" id="SSF50630">
    <property type="entry name" value="Acid proteases"/>
    <property type="match status" value="1"/>
</dbReference>
<dbReference type="InterPro" id="IPR001969">
    <property type="entry name" value="Aspartic_peptidase_AS"/>
</dbReference>
<dbReference type="Pfam" id="PF17919">
    <property type="entry name" value="RT_RNaseH_2"/>
    <property type="match status" value="1"/>
</dbReference>
<dbReference type="PROSITE" id="PS50158">
    <property type="entry name" value="ZF_CCHC"/>
    <property type="match status" value="1"/>
</dbReference>
<keyword evidence="13" id="KW-0239">DNA-directed DNA polymerase</keyword>
<dbReference type="CDD" id="cd01647">
    <property type="entry name" value="RT_LTR"/>
    <property type="match status" value="1"/>
</dbReference>
<evidence type="ECO:0000256" key="19">
    <source>
        <dbReference type="SAM" id="SignalP"/>
    </source>
</evidence>
<dbReference type="GO" id="GO:0003964">
    <property type="term" value="F:RNA-directed DNA polymerase activity"/>
    <property type="evidence" value="ECO:0007669"/>
    <property type="project" value="UniProtKB-KW"/>
</dbReference>
<keyword evidence="8" id="KW-0378">Hydrolase</keyword>
<dbReference type="InterPro" id="IPR056924">
    <property type="entry name" value="SH3_Tf2-1"/>
</dbReference>
<keyword evidence="22" id="KW-1185">Reference proteome</keyword>
<dbReference type="Gene3D" id="1.10.340.70">
    <property type="match status" value="1"/>
</dbReference>
<dbReference type="EMBL" id="BQNB010012513">
    <property type="protein sequence ID" value="GJT04495.1"/>
    <property type="molecule type" value="Genomic_DNA"/>
</dbReference>
<dbReference type="PANTHER" id="PTHR37984:SF5">
    <property type="entry name" value="PROTEIN NYNRIN-LIKE"/>
    <property type="match status" value="1"/>
</dbReference>
<keyword evidence="2" id="KW-0808">Transferase</keyword>
<dbReference type="Pfam" id="PF24626">
    <property type="entry name" value="SH3_Tf2-1"/>
    <property type="match status" value="1"/>
</dbReference>
<evidence type="ECO:0000256" key="17">
    <source>
        <dbReference type="PROSITE-ProRule" id="PRU00047"/>
    </source>
</evidence>
<dbReference type="InterPro" id="IPR021109">
    <property type="entry name" value="Peptidase_aspartic_dom_sf"/>
</dbReference>
<dbReference type="InterPro" id="IPR001878">
    <property type="entry name" value="Znf_CCHC"/>
</dbReference>
<dbReference type="PROSITE" id="PS00141">
    <property type="entry name" value="ASP_PROTEASE"/>
    <property type="match status" value="1"/>
</dbReference>
<keyword evidence="7" id="KW-0255">Endonuclease</keyword>
<keyword evidence="12 21" id="KW-0695">RNA-directed DNA polymerase</keyword>
<dbReference type="InterPro" id="IPR036875">
    <property type="entry name" value="Znf_CCHC_sf"/>
</dbReference>
<feature type="chain" id="PRO_5046500239" evidence="19">
    <location>
        <begin position="22"/>
        <end position="1376"/>
    </location>
</feature>
<keyword evidence="10" id="KW-0694">RNA-binding</keyword>
<evidence type="ECO:0000256" key="9">
    <source>
        <dbReference type="ARBA" id="ARBA00022842"/>
    </source>
</evidence>
<sequence length="1376" mass="155045">MLLTRVLCIILVILLEHLSDTEVFTVKMEILLEPTSNKLLVDAPVTRTASAAVKPCQEDSFEFYMITEEVPIEDQPYAAADSPIALSPSYITNSDPKEDPKDESEDGPTDYPADGRDDDDDDLSGDDADDEDEEEASKEDKDEEDKEEHLALVDSTAVASLVVDHVPSAKETEPFETNESAATPPPLPPAYRTTARMAVEIQLRTASPPPLPLPSPLPLPPPIILLRTRASMVLMRAAASSTYILTPRSRIPPSGTPPILPILFPTSSLPLPLPSTDCRADVLEAVLPPRKRLCITPGPRFEVEESSSAAARFTRGFRADYGFVGTLDAEIRSDPDREVGYGITDIWVDPAKATKETPSTTLAELSQRMIDFVTTIRQDTDEIYVRLDDAPSDRSLMTSQLNMLRRDRCYHTNTTLLVKREARVTRETTVSALQTENGELWATDNRQKTQLLEALNQKIPPRKAPRTRTIPSTATATTSMTNAAIRALISRGVADALAEHEIQRNNNLNGDGSQGSGSGIARPVHPTREYTYTDFLKCQPLNFKVKNQVKFATCTLHGVTLTWWKYHVKTVGHDTIYGELKVKGTDLESYTQRFQELALLCGWMFPEESNKIEKYVGGLPDMIHGSVIASKPKTMQDAIEFATELMDKKIRTFTKLRKGSMVDIGQNVPSATTIIMVHVHRSATKNHWANQRGNSCYECGAHGHFKRECLKLKNNNRGNQGRNGNAPAKVCVVGNAGTNLDSNVVAGMFLLNNRYASILFDTGADRSFVSTAFSSLIDITPTTLDHYYDVELADGKIHSTILSIPGYTLNLLNHPFNIDLIPVELGNLNVIIGMDWLAKYHAVIVCYEKLICIPFRNETLIVRGDGSNQGNETRLNIISCTKMQKYMLKGCHVFLADVTTKKTRDKSEGKRLEDVEFQIDLIPDAAHVARSPYPLAPSEMEELSDQLQELSNKGFIRLSSSPWGTLVLFVKKDGSFRMCINYQELNKLTVKNRYLLLRIDDLFDQLQGSNVYSKIDLRSGIHVDPAKIESIKDWASPKTPTEIRQFLGLAGYYRRFIEGFSKIAKSMTKLTQKGVKFDWGDKEEAAFQLIKQKLCSAPILALPEGSEDFVVYCDASHKGLGVVLMQREKVIAYASRQLKIHEKNYMTHDLELRSVVFALKIWRHYLYGTKCPMFTDHKKAQIEAQKPENLKKEDIGGMIRKDIPKEKLEPCTDRTLCLNFRSWLPCYRDLRTVIMHKPHKLKYSIHSGSDKMYQDMRKLYWWPNMKADIATYVRKYLTCAKVKAEHQRPSEIVQEKTEKIIQIKQRIPATRDRQKSYSNLKRKPMEFQVGDRVMPKVSPWKRVVRFGKQGKLNPMYVGPFKVLKKVGSVAYKLELP</sequence>
<dbReference type="Proteomes" id="UP001151760">
    <property type="component" value="Unassembled WGS sequence"/>
</dbReference>
<keyword evidence="6" id="KW-0064">Aspartyl protease</keyword>
<evidence type="ECO:0000256" key="16">
    <source>
        <dbReference type="ARBA" id="ARBA00023268"/>
    </source>
</evidence>
<keyword evidence="17" id="KW-0863">Zinc-finger</keyword>
<keyword evidence="17" id="KW-0862">Zinc</keyword>
<organism evidence="21 22">
    <name type="scientific">Tanacetum coccineum</name>
    <dbReference type="NCBI Taxonomy" id="301880"/>
    <lineage>
        <taxon>Eukaryota</taxon>
        <taxon>Viridiplantae</taxon>
        <taxon>Streptophyta</taxon>
        <taxon>Embryophyta</taxon>
        <taxon>Tracheophyta</taxon>
        <taxon>Spermatophyta</taxon>
        <taxon>Magnoliopsida</taxon>
        <taxon>eudicotyledons</taxon>
        <taxon>Gunneridae</taxon>
        <taxon>Pentapetalae</taxon>
        <taxon>asterids</taxon>
        <taxon>campanulids</taxon>
        <taxon>Asterales</taxon>
        <taxon>Asteraceae</taxon>
        <taxon>Asteroideae</taxon>
        <taxon>Anthemideae</taxon>
        <taxon>Anthemidinae</taxon>
        <taxon>Tanacetum</taxon>
    </lineage>
</organism>
<evidence type="ECO:0000256" key="5">
    <source>
        <dbReference type="ARBA" id="ARBA00022723"/>
    </source>
</evidence>
<dbReference type="InterPro" id="IPR041577">
    <property type="entry name" value="RT_RNaseH_2"/>
</dbReference>
<dbReference type="InterPro" id="IPR041588">
    <property type="entry name" value="Integrase_H2C2"/>
</dbReference>
<dbReference type="Gene3D" id="3.10.10.10">
    <property type="entry name" value="HIV Type 1 Reverse Transcriptase, subunit A, domain 1"/>
    <property type="match status" value="1"/>
</dbReference>
<evidence type="ECO:0000256" key="18">
    <source>
        <dbReference type="SAM" id="MobiDB-lite"/>
    </source>
</evidence>
<keyword evidence="4" id="KW-0540">Nuclease</keyword>
<feature type="compositionally biased region" description="Acidic residues" evidence="18">
    <location>
        <begin position="116"/>
        <end position="146"/>
    </location>
</feature>
<evidence type="ECO:0000256" key="15">
    <source>
        <dbReference type="ARBA" id="ARBA00023172"/>
    </source>
</evidence>
<protein>
    <submittedName>
        <fullName evidence="21">Reverse transcriptase domain-containing protein</fullName>
    </submittedName>
</protein>
<dbReference type="SUPFAM" id="SSF56672">
    <property type="entry name" value="DNA/RNA polymerases"/>
    <property type="match status" value="1"/>
</dbReference>
<evidence type="ECO:0000256" key="8">
    <source>
        <dbReference type="ARBA" id="ARBA00022801"/>
    </source>
</evidence>
<evidence type="ECO:0000256" key="13">
    <source>
        <dbReference type="ARBA" id="ARBA00022932"/>
    </source>
</evidence>
<dbReference type="Pfam" id="PF08284">
    <property type="entry name" value="RVP_2"/>
    <property type="match status" value="1"/>
</dbReference>
<proteinExistence type="predicted"/>
<evidence type="ECO:0000256" key="4">
    <source>
        <dbReference type="ARBA" id="ARBA00022722"/>
    </source>
</evidence>
<evidence type="ECO:0000256" key="6">
    <source>
        <dbReference type="ARBA" id="ARBA00022750"/>
    </source>
</evidence>
<keyword evidence="9" id="KW-0460">Magnesium</keyword>
<dbReference type="InterPro" id="IPR043128">
    <property type="entry name" value="Rev_trsase/Diguanyl_cyclase"/>
</dbReference>
<accession>A0ABQ5APB0</accession>
<keyword evidence="15" id="KW-0233">DNA recombination</keyword>
<evidence type="ECO:0000256" key="11">
    <source>
        <dbReference type="ARBA" id="ARBA00022908"/>
    </source>
</evidence>
<evidence type="ECO:0000256" key="2">
    <source>
        <dbReference type="ARBA" id="ARBA00022679"/>
    </source>
</evidence>
<evidence type="ECO:0000313" key="21">
    <source>
        <dbReference type="EMBL" id="GJT04495.1"/>
    </source>
</evidence>
<dbReference type="InterPro" id="IPR043502">
    <property type="entry name" value="DNA/RNA_pol_sf"/>
</dbReference>
<dbReference type="SUPFAM" id="SSF57756">
    <property type="entry name" value="Retrovirus zinc finger-like domains"/>
    <property type="match status" value="1"/>
</dbReference>